<dbReference type="InterPro" id="IPR002123">
    <property type="entry name" value="Plipid/glycerol_acylTrfase"/>
</dbReference>
<keyword evidence="6" id="KW-1133">Transmembrane helix</keyword>
<reference evidence="8 9" key="1">
    <citation type="submission" date="2019-12" db="EMBL/GenBank/DDBJ databases">
        <title>Mucilaginibacter sp. HMF7410 genome sequencing and assembly.</title>
        <authorList>
            <person name="Kang H."/>
            <person name="Cha I."/>
            <person name="Kim H."/>
            <person name="Joh K."/>
        </authorList>
    </citation>
    <scope>NUCLEOTIDE SEQUENCE [LARGE SCALE GENOMIC DNA]</scope>
    <source>
        <strain evidence="8 9">HMF7410</strain>
    </source>
</reference>
<keyword evidence="2" id="KW-0444">Lipid biosynthesis</keyword>
<feature type="transmembrane region" description="Helical" evidence="6">
    <location>
        <begin position="12"/>
        <end position="32"/>
    </location>
</feature>
<dbReference type="GO" id="GO:0006654">
    <property type="term" value="P:phosphatidic acid biosynthetic process"/>
    <property type="evidence" value="ECO:0007669"/>
    <property type="project" value="TreeGrafter"/>
</dbReference>
<keyword evidence="9" id="KW-1185">Reference proteome</keyword>
<keyword evidence="5 8" id="KW-0012">Acyltransferase</keyword>
<dbReference type="AlphaFoldDB" id="A0A7K1SS39"/>
<dbReference type="SUPFAM" id="SSF69593">
    <property type="entry name" value="Glycerol-3-phosphate (1)-acyltransferase"/>
    <property type="match status" value="1"/>
</dbReference>
<protein>
    <submittedName>
        <fullName evidence="8">1-acyl-sn-glycerol-3-phosphate acyltransferase</fullName>
    </submittedName>
</protein>
<keyword evidence="3 8" id="KW-0808">Transferase</keyword>
<keyword evidence="6" id="KW-0472">Membrane</keyword>
<evidence type="ECO:0000256" key="5">
    <source>
        <dbReference type="ARBA" id="ARBA00023315"/>
    </source>
</evidence>
<evidence type="ECO:0000256" key="6">
    <source>
        <dbReference type="SAM" id="Phobius"/>
    </source>
</evidence>
<evidence type="ECO:0000256" key="3">
    <source>
        <dbReference type="ARBA" id="ARBA00022679"/>
    </source>
</evidence>
<dbReference type="RefSeq" id="WP_157562920.1">
    <property type="nucleotide sequence ID" value="NZ_WPIK01000001.1"/>
</dbReference>
<name>A0A7K1SS39_9SPHI</name>
<evidence type="ECO:0000256" key="2">
    <source>
        <dbReference type="ARBA" id="ARBA00022516"/>
    </source>
</evidence>
<dbReference type="Proteomes" id="UP000462014">
    <property type="component" value="Unassembled WGS sequence"/>
</dbReference>
<dbReference type="EMBL" id="WPIK01000001">
    <property type="protein sequence ID" value="MVN20037.1"/>
    <property type="molecule type" value="Genomic_DNA"/>
</dbReference>
<evidence type="ECO:0000259" key="7">
    <source>
        <dbReference type="SMART" id="SM00563"/>
    </source>
</evidence>
<feature type="domain" description="Phospholipid/glycerol acyltransferase" evidence="7">
    <location>
        <begin position="76"/>
        <end position="195"/>
    </location>
</feature>
<evidence type="ECO:0000256" key="1">
    <source>
        <dbReference type="ARBA" id="ARBA00005189"/>
    </source>
</evidence>
<evidence type="ECO:0000313" key="8">
    <source>
        <dbReference type="EMBL" id="MVN20037.1"/>
    </source>
</evidence>
<dbReference type="PANTHER" id="PTHR10434">
    <property type="entry name" value="1-ACYL-SN-GLYCEROL-3-PHOSPHATE ACYLTRANSFERASE"/>
    <property type="match status" value="1"/>
</dbReference>
<comment type="pathway">
    <text evidence="1">Lipid metabolism.</text>
</comment>
<proteinExistence type="predicted"/>
<gene>
    <name evidence="8" type="ORF">GO621_00625</name>
</gene>
<evidence type="ECO:0000313" key="9">
    <source>
        <dbReference type="Proteomes" id="UP000462014"/>
    </source>
</evidence>
<dbReference type="PANTHER" id="PTHR10434:SF64">
    <property type="entry name" value="1-ACYL-SN-GLYCEROL-3-PHOSPHATE ACYLTRANSFERASE-RELATED"/>
    <property type="match status" value="1"/>
</dbReference>
<dbReference type="Pfam" id="PF01553">
    <property type="entry name" value="Acyltransferase"/>
    <property type="match status" value="1"/>
</dbReference>
<dbReference type="CDD" id="cd07989">
    <property type="entry name" value="LPLAT_AGPAT-like"/>
    <property type="match status" value="1"/>
</dbReference>
<evidence type="ECO:0000256" key="4">
    <source>
        <dbReference type="ARBA" id="ARBA00023098"/>
    </source>
</evidence>
<dbReference type="GO" id="GO:0003841">
    <property type="term" value="F:1-acylglycerol-3-phosphate O-acyltransferase activity"/>
    <property type="evidence" value="ECO:0007669"/>
    <property type="project" value="TreeGrafter"/>
</dbReference>
<dbReference type="SMART" id="SM00563">
    <property type="entry name" value="PlsC"/>
    <property type="match status" value="1"/>
</dbReference>
<organism evidence="8 9">
    <name type="scientific">Mucilaginibacter arboris</name>
    <dbReference type="NCBI Taxonomy" id="2682090"/>
    <lineage>
        <taxon>Bacteria</taxon>
        <taxon>Pseudomonadati</taxon>
        <taxon>Bacteroidota</taxon>
        <taxon>Sphingobacteriia</taxon>
        <taxon>Sphingobacteriales</taxon>
        <taxon>Sphingobacteriaceae</taxon>
        <taxon>Mucilaginibacter</taxon>
    </lineage>
</organism>
<accession>A0A7K1SS39</accession>
<keyword evidence="4" id="KW-0443">Lipid metabolism</keyword>
<sequence>MKKLLSYLLTPLHYIAFTFFLLIFHPLQWIAFRFLGYKAHKSVVDLLNFCLVSTYYLLGNTVSFTNYAHLPLSRPIIFIANHQSLYDIPPLIWFLRKYHAKFISKIELTKGIPSISFNLKYGGGANIDRKDSRQAIPEMLKLGLRMKENNWSAVIFPEGTRSKNGVVKDFQIGGIATLLKKCPDALLVPVAICNSWKMVRFGTFPLGTFLKLEFEVLEPIEPEKQPAEILVKRAERLIKEALGQVSLSTSFDN</sequence>
<comment type="caution">
    <text evidence="8">The sequence shown here is derived from an EMBL/GenBank/DDBJ whole genome shotgun (WGS) entry which is preliminary data.</text>
</comment>
<keyword evidence="6" id="KW-0812">Transmembrane</keyword>